<proteinExistence type="predicted"/>
<dbReference type="SUPFAM" id="SSF53098">
    <property type="entry name" value="Ribonuclease H-like"/>
    <property type="match status" value="1"/>
</dbReference>
<dbReference type="AlphaFoldDB" id="A0A6G0SUX7"/>
<evidence type="ECO:0000313" key="1">
    <source>
        <dbReference type="EMBL" id="KAE9521905.1"/>
    </source>
</evidence>
<sequence length="259" mass="30232">MLNSLNNSVGTSLGALLTKNPSSASKSAYMTIRCRCVFCHAVYADRILIYDVQAQPARLIYTLSLFIERRKASFTEYNLIFMTSFFVNELVFKKERLVALETVNDSIGQGLFKYFKNITKEYAINWREHLCTQSYNGAACMQGVYSGLSYIYIWCFAHQLNLVVIDTCDCCEDTRNFFGEIRSLVTYLRARKRTSTFVKNQKELYPKEQVLHLRNFSDTRWTSHCRVIDVIYTKFKKFRYLANGRYWINELCVPILQGI</sequence>
<dbReference type="OrthoDB" id="6621858at2759"/>
<organism evidence="1 2">
    <name type="scientific">Aphis glycines</name>
    <name type="common">Soybean aphid</name>
    <dbReference type="NCBI Taxonomy" id="307491"/>
    <lineage>
        <taxon>Eukaryota</taxon>
        <taxon>Metazoa</taxon>
        <taxon>Ecdysozoa</taxon>
        <taxon>Arthropoda</taxon>
        <taxon>Hexapoda</taxon>
        <taxon>Insecta</taxon>
        <taxon>Pterygota</taxon>
        <taxon>Neoptera</taxon>
        <taxon>Paraneoptera</taxon>
        <taxon>Hemiptera</taxon>
        <taxon>Sternorrhyncha</taxon>
        <taxon>Aphidomorpha</taxon>
        <taxon>Aphidoidea</taxon>
        <taxon>Aphididae</taxon>
        <taxon>Aphidini</taxon>
        <taxon>Aphis</taxon>
        <taxon>Aphis</taxon>
    </lineage>
</organism>
<dbReference type="PANTHER" id="PTHR45749">
    <property type="match status" value="1"/>
</dbReference>
<evidence type="ECO:0000313" key="2">
    <source>
        <dbReference type="Proteomes" id="UP000475862"/>
    </source>
</evidence>
<evidence type="ECO:0008006" key="3">
    <source>
        <dbReference type="Google" id="ProtNLM"/>
    </source>
</evidence>
<dbReference type="EMBL" id="VYZN01001862">
    <property type="protein sequence ID" value="KAE9521905.1"/>
    <property type="molecule type" value="Genomic_DNA"/>
</dbReference>
<gene>
    <name evidence="1" type="ORF">AGLY_017712</name>
</gene>
<accession>A0A6G0SUX7</accession>
<comment type="caution">
    <text evidence="1">The sequence shown here is derived from an EMBL/GenBank/DDBJ whole genome shotgun (WGS) entry which is preliminary data.</text>
</comment>
<dbReference type="InterPro" id="IPR012337">
    <property type="entry name" value="RNaseH-like_sf"/>
</dbReference>
<protein>
    <recommendedName>
        <fullName evidence="3">DUF4371 domain-containing protein</fullName>
    </recommendedName>
</protein>
<dbReference type="PANTHER" id="PTHR45749:SF21">
    <property type="entry name" value="DUF4371 DOMAIN-CONTAINING PROTEIN"/>
    <property type="match status" value="1"/>
</dbReference>
<name>A0A6G0SUX7_APHGL</name>
<dbReference type="Proteomes" id="UP000475862">
    <property type="component" value="Unassembled WGS sequence"/>
</dbReference>
<keyword evidence="2" id="KW-1185">Reference proteome</keyword>
<reference evidence="1 2" key="1">
    <citation type="submission" date="2019-08" db="EMBL/GenBank/DDBJ databases">
        <title>The genome of the soybean aphid Biotype 1, its phylome, world population structure and adaptation to the North American continent.</title>
        <authorList>
            <person name="Giordano R."/>
            <person name="Donthu R.K."/>
            <person name="Hernandez A.G."/>
            <person name="Wright C.L."/>
            <person name="Zimin A.V."/>
        </authorList>
    </citation>
    <scope>NUCLEOTIDE SEQUENCE [LARGE SCALE GENOMIC DNA]</scope>
    <source>
        <tissue evidence="1">Whole aphids</tissue>
    </source>
</reference>